<protein>
    <submittedName>
        <fullName evidence="1">Uncharacterized protein</fullName>
    </submittedName>
</protein>
<comment type="caution">
    <text evidence="1">The sequence shown here is derived from an EMBL/GenBank/DDBJ whole genome shotgun (WGS) entry which is preliminary data.</text>
</comment>
<reference evidence="1 2" key="1">
    <citation type="journal article" date="2019" name="Commun. Biol.">
        <title>The bagworm genome reveals a unique fibroin gene that provides high tensile strength.</title>
        <authorList>
            <person name="Kono N."/>
            <person name="Nakamura H."/>
            <person name="Ohtoshi R."/>
            <person name="Tomita M."/>
            <person name="Numata K."/>
            <person name="Arakawa K."/>
        </authorList>
    </citation>
    <scope>NUCLEOTIDE SEQUENCE [LARGE SCALE GENOMIC DNA]</scope>
</reference>
<sequence length="135" mass="15174">MSFFPKAQYNRCRSQPLCTSHEANKESDLFTIALPLTSSILAVRTVRDKRHRSHAPCTNDGEIDELLNHVFQNSRAGFDFLSNANVPKRPPRSETTGTRRAVVARRSRTGTKRAFGVRASAKSFPCARVRVFIIV</sequence>
<dbReference type="AlphaFoldDB" id="A0A4C1T7C4"/>
<dbReference type="Proteomes" id="UP000299102">
    <property type="component" value="Unassembled WGS sequence"/>
</dbReference>
<proteinExistence type="predicted"/>
<dbReference type="EMBL" id="BGZK01000035">
    <property type="protein sequence ID" value="GBP09337.1"/>
    <property type="molecule type" value="Genomic_DNA"/>
</dbReference>
<evidence type="ECO:0000313" key="2">
    <source>
        <dbReference type="Proteomes" id="UP000299102"/>
    </source>
</evidence>
<keyword evidence="2" id="KW-1185">Reference proteome</keyword>
<organism evidence="1 2">
    <name type="scientific">Eumeta variegata</name>
    <name type="common">Bagworm moth</name>
    <name type="synonym">Eumeta japonica</name>
    <dbReference type="NCBI Taxonomy" id="151549"/>
    <lineage>
        <taxon>Eukaryota</taxon>
        <taxon>Metazoa</taxon>
        <taxon>Ecdysozoa</taxon>
        <taxon>Arthropoda</taxon>
        <taxon>Hexapoda</taxon>
        <taxon>Insecta</taxon>
        <taxon>Pterygota</taxon>
        <taxon>Neoptera</taxon>
        <taxon>Endopterygota</taxon>
        <taxon>Lepidoptera</taxon>
        <taxon>Glossata</taxon>
        <taxon>Ditrysia</taxon>
        <taxon>Tineoidea</taxon>
        <taxon>Psychidae</taxon>
        <taxon>Oiketicinae</taxon>
        <taxon>Eumeta</taxon>
    </lineage>
</organism>
<accession>A0A4C1T7C4</accession>
<name>A0A4C1T7C4_EUMVA</name>
<gene>
    <name evidence="1" type="ORF">EVAR_5767_1</name>
</gene>
<evidence type="ECO:0000313" key="1">
    <source>
        <dbReference type="EMBL" id="GBP09337.1"/>
    </source>
</evidence>